<dbReference type="EMBL" id="JEMN01001135">
    <property type="protein sequence ID" value="KXH46861.1"/>
    <property type="molecule type" value="Genomic_DNA"/>
</dbReference>
<gene>
    <name evidence="2" type="ORF">CNYM01_00707</name>
</gene>
<proteinExistence type="predicted"/>
<keyword evidence="3" id="KW-1185">Reference proteome</keyword>
<reference evidence="2 3" key="1">
    <citation type="submission" date="2014-02" db="EMBL/GenBank/DDBJ databases">
        <title>The genome sequence of Colletotrichum nymphaeae SA-01.</title>
        <authorList>
            <person name="Baroncelli R."/>
            <person name="Thon M.R."/>
        </authorList>
    </citation>
    <scope>NUCLEOTIDE SEQUENCE [LARGE SCALE GENOMIC DNA]</scope>
    <source>
        <strain evidence="2 3">SA-01</strain>
    </source>
</reference>
<dbReference type="Proteomes" id="UP000070054">
    <property type="component" value="Unassembled WGS sequence"/>
</dbReference>
<evidence type="ECO:0000313" key="3">
    <source>
        <dbReference type="Proteomes" id="UP000070054"/>
    </source>
</evidence>
<dbReference type="AlphaFoldDB" id="A0A135TFA2"/>
<accession>A0A135TFA2</accession>
<feature type="compositionally biased region" description="Basic and acidic residues" evidence="1">
    <location>
        <begin position="29"/>
        <end position="48"/>
    </location>
</feature>
<dbReference type="OrthoDB" id="4808018at2759"/>
<evidence type="ECO:0000313" key="2">
    <source>
        <dbReference type="EMBL" id="KXH46861.1"/>
    </source>
</evidence>
<name>A0A135TFA2_9PEZI</name>
<sequence>MNRVKQFLAAIGRIIGLKKAKSEHDTDVDIKDNTKVESKADPRTRYHDFATQTPPDPKPLKPRPRKKGWTFRREDEFPWRFEQAVDHEENWRGTWVLEVKDMRAMDWGTELVPKADPESICPFWD</sequence>
<feature type="region of interest" description="Disordered" evidence="1">
    <location>
        <begin position="29"/>
        <end position="67"/>
    </location>
</feature>
<evidence type="ECO:0000256" key="1">
    <source>
        <dbReference type="SAM" id="MobiDB-lite"/>
    </source>
</evidence>
<protein>
    <submittedName>
        <fullName evidence="2">Uncharacterized protein</fullName>
    </submittedName>
</protein>
<organism evidence="2 3">
    <name type="scientific">Colletotrichum nymphaeae SA-01</name>
    <dbReference type="NCBI Taxonomy" id="1460502"/>
    <lineage>
        <taxon>Eukaryota</taxon>
        <taxon>Fungi</taxon>
        <taxon>Dikarya</taxon>
        <taxon>Ascomycota</taxon>
        <taxon>Pezizomycotina</taxon>
        <taxon>Sordariomycetes</taxon>
        <taxon>Hypocreomycetidae</taxon>
        <taxon>Glomerellales</taxon>
        <taxon>Glomerellaceae</taxon>
        <taxon>Colletotrichum</taxon>
        <taxon>Colletotrichum acutatum species complex</taxon>
    </lineage>
</organism>
<comment type="caution">
    <text evidence="2">The sequence shown here is derived from an EMBL/GenBank/DDBJ whole genome shotgun (WGS) entry which is preliminary data.</text>
</comment>